<reference evidence="2 3" key="1">
    <citation type="submission" date="2018-11" db="EMBL/GenBank/DDBJ databases">
        <authorList>
            <consortium name="Pathogen Informatics"/>
        </authorList>
    </citation>
    <scope>NUCLEOTIDE SEQUENCE [LARGE SCALE GENOMIC DNA]</scope>
</reference>
<gene>
    <name evidence="2" type="ORF">DILT_LOCUS18825</name>
</gene>
<keyword evidence="3" id="KW-1185">Reference proteome</keyword>
<accession>A0A3P7P175</accession>
<evidence type="ECO:0000256" key="1">
    <source>
        <dbReference type="SAM" id="MobiDB-lite"/>
    </source>
</evidence>
<evidence type="ECO:0000313" key="3">
    <source>
        <dbReference type="Proteomes" id="UP000281553"/>
    </source>
</evidence>
<name>A0A3P7P175_DIBLA</name>
<dbReference type="OrthoDB" id="6117674at2759"/>
<proteinExistence type="predicted"/>
<organism evidence="2 3">
    <name type="scientific">Dibothriocephalus latus</name>
    <name type="common">Fish tapeworm</name>
    <name type="synonym">Diphyllobothrium latum</name>
    <dbReference type="NCBI Taxonomy" id="60516"/>
    <lineage>
        <taxon>Eukaryota</taxon>
        <taxon>Metazoa</taxon>
        <taxon>Spiralia</taxon>
        <taxon>Lophotrochozoa</taxon>
        <taxon>Platyhelminthes</taxon>
        <taxon>Cestoda</taxon>
        <taxon>Eucestoda</taxon>
        <taxon>Diphyllobothriidea</taxon>
        <taxon>Diphyllobothriidae</taxon>
        <taxon>Dibothriocephalus</taxon>
    </lineage>
</organism>
<protein>
    <submittedName>
        <fullName evidence="2">Uncharacterized protein</fullName>
    </submittedName>
</protein>
<dbReference type="AlphaFoldDB" id="A0A3P7P175"/>
<dbReference type="Proteomes" id="UP000281553">
    <property type="component" value="Unassembled WGS sequence"/>
</dbReference>
<feature type="compositionally biased region" description="Pro residues" evidence="1">
    <location>
        <begin position="68"/>
        <end position="84"/>
    </location>
</feature>
<feature type="region of interest" description="Disordered" evidence="1">
    <location>
        <begin position="68"/>
        <end position="90"/>
    </location>
</feature>
<sequence>MLSRLSAVGLSSPALGTPYVCPFRVVSGGLEIFRIQRQTCEEVMSMDRLKAAVSKTLLDEPFVPLSPASPPFPPLRDLQLPPPQHFSRRS</sequence>
<dbReference type="EMBL" id="UYRU01104690">
    <property type="protein sequence ID" value="VDN42448.1"/>
    <property type="molecule type" value="Genomic_DNA"/>
</dbReference>
<evidence type="ECO:0000313" key="2">
    <source>
        <dbReference type="EMBL" id="VDN42448.1"/>
    </source>
</evidence>